<feature type="domain" description="UPAR/Ly6" evidence="7">
    <location>
        <begin position="118"/>
        <end position="208"/>
    </location>
</feature>
<dbReference type="InParanoid" id="A0A6J0V6L7"/>
<dbReference type="InterPro" id="IPR045860">
    <property type="entry name" value="Snake_toxin-like_sf"/>
</dbReference>
<dbReference type="PANTHER" id="PTHR20914:SF30">
    <property type="entry name" value="LY6_PLAUR DOMAIN CONTAINING 9"/>
    <property type="match status" value="1"/>
</dbReference>
<name>A0A6J0V6L7_9SAUR</name>
<dbReference type="InterPro" id="IPR016054">
    <property type="entry name" value="LY6_UPA_recep-like"/>
</dbReference>
<keyword evidence="4 9" id="KW-0593">Phospholipase A2 inhibitor</keyword>
<keyword evidence="8" id="KW-1185">Reference proteome</keyword>
<evidence type="ECO:0000313" key="8">
    <source>
        <dbReference type="Proteomes" id="UP001652642"/>
    </source>
</evidence>
<dbReference type="PANTHER" id="PTHR20914">
    <property type="entry name" value="LY6/PLAUR DOMAIN-CONTAINING PROTEIN 8"/>
    <property type="match status" value="1"/>
</dbReference>
<sequence>MQASLGICLLLAVVARGTALQCEVCMGLGHNCTGEIETCPSDHEFCGITVFESEREEVKVNGIVKNCVPSSVCGAGSADINIGKKGRSRTTMFCCKDNACNRASVVTLPRLDTKLNGLQCPACYTSSSESCQDDTVDCVGAEAHCIDLAGYVYSGETSQEVAMKGCATEAVCAATVGGAATFTSVSSAITKLECRAATSTAGLALSRPTGFFILVVVGLLLIQLSTQQLCSLSSGL</sequence>
<dbReference type="GeneID" id="110089641"/>
<dbReference type="InterPro" id="IPR050918">
    <property type="entry name" value="CNF-like_PLA2_Inhibitor"/>
</dbReference>
<evidence type="ECO:0000256" key="1">
    <source>
        <dbReference type="ARBA" id="ARBA00004613"/>
    </source>
</evidence>
<dbReference type="InterPro" id="IPR004126">
    <property type="entry name" value="PLipase_A2_inh_N"/>
</dbReference>
<dbReference type="Pfam" id="PF00021">
    <property type="entry name" value="UPAR_LY6"/>
    <property type="match status" value="1"/>
</dbReference>
<evidence type="ECO:0000259" key="7">
    <source>
        <dbReference type="SMART" id="SM00134"/>
    </source>
</evidence>
<comment type="similarity">
    <text evidence="2">Belongs to the CNF-like-inhibitor family.</text>
</comment>
<evidence type="ECO:0000256" key="5">
    <source>
        <dbReference type="ARBA" id="ARBA00023157"/>
    </source>
</evidence>
<evidence type="ECO:0000256" key="3">
    <source>
        <dbReference type="ARBA" id="ARBA00022525"/>
    </source>
</evidence>
<organism evidence="8 9">
    <name type="scientific">Pogona vitticeps</name>
    <name type="common">central bearded dragon</name>
    <dbReference type="NCBI Taxonomy" id="103695"/>
    <lineage>
        <taxon>Eukaryota</taxon>
        <taxon>Metazoa</taxon>
        <taxon>Chordata</taxon>
        <taxon>Craniata</taxon>
        <taxon>Vertebrata</taxon>
        <taxon>Euteleostomi</taxon>
        <taxon>Lepidosauria</taxon>
        <taxon>Squamata</taxon>
        <taxon>Bifurcata</taxon>
        <taxon>Unidentata</taxon>
        <taxon>Episquamata</taxon>
        <taxon>Toxicofera</taxon>
        <taxon>Iguania</taxon>
        <taxon>Acrodonta</taxon>
        <taxon>Agamidae</taxon>
        <taxon>Amphibolurinae</taxon>
        <taxon>Pogona</taxon>
    </lineage>
</organism>
<dbReference type="CDD" id="cd23572">
    <property type="entry name" value="TFP_LU_ECD_PINLYP_rpt2"/>
    <property type="match status" value="1"/>
</dbReference>
<proteinExistence type="inferred from homology"/>
<accession>A0A6J0V6L7</accession>
<keyword evidence="6" id="KW-0732">Signal</keyword>
<evidence type="ECO:0000256" key="6">
    <source>
        <dbReference type="SAM" id="SignalP"/>
    </source>
</evidence>
<dbReference type="SUPFAM" id="SSF57302">
    <property type="entry name" value="Snake toxin-like"/>
    <property type="match status" value="2"/>
</dbReference>
<gene>
    <name evidence="9" type="primary">LOC110089641</name>
</gene>
<evidence type="ECO:0000256" key="4">
    <source>
        <dbReference type="ARBA" id="ARBA00023005"/>
    </source>
</evidence>
<feature type="domain" description="UPAR/Ly6" evidence="7">
    <location>
        <begin position="20"/>
        <end position="109"/>
    </location>
</feature>
<dbReference type="Gene3D" id="2.10.60.10">
    <property type="entry name" value="CD59"/>
    <property type="match status" value="2"/>
</dbReference>
<comment type="subcellular location">
    <subcellularLocation>
        <location evidence="1">Secreted</location>
    </subcellularLocation>
</comment>
<dbReference type="RefSeq" id="XP_020668507.2">
    <property type="nucleotide sequence ID" value="XM_020812848.2"/>
</dbReference>
<feature type="signal peptide" evidence="6">
    <location>
        <begin position="1"/>
        <end position="19"/>
    </location>
</feature>
<dbReference type="Pfam" id="PF02988">
    <property type="entry name" value="PLA2_inh"/>
    <property type="match status" value="1"/>
</dbReference>
<keyword evidence="3" id="KW-0964">Secreted</keyword>
<feature type="chain" id="PRO_5047000666" evidence="6">
    <location>
        <begin position="20"/>
        <end position="236"/>
    </location>
</feature>
<dbReference type="GO" id="GO:0019834">
    <property type="term" value="F:phospholipase A2 inhibitor activity"/>
    <property type="evidence" value="ECO:0007669"/>
    <property type="project" value="UniProtKB-KW"/>
</dbReference>
<keyword evidence="5" id="KW-1015">Disulfide bond</keyword>
<evidence type="ECO:0000256" key="2">
    <source>
        <dbReference type="ARBA" id="ARBA00006570"/>
    </source>
</evidence>
<evidence type="ECO:0000313" key="9">
    <source>
        <dbReference type="RefSeq" id="XP_020668507.2"/>
    </source>
</evidence>
<dbReference type="AlphaFoldDB" id="A0A6J0V6L7"/>
<dbReference type="OrthoDB" id="9907178at2759"/>
<dbReference type="SMART" id="SM00134">
    <property type="entry name" value="LU"/>
    <property type="match status" value="2"/>
</dbReference>
<protein>
    <submittedName>
        <fullName evidence="9">Phospholipase A2 inhibitor and Ly6/PLAUR domain-containing protein-like</fullName>
    </submittedName>
</protein>
<dbReference type="KEGG" id="pvt:110089641"/>
<dbReference type="GO" id="GO:0005576">
    <property type="term" value="C:extracellular region"/>
    <property type="evidence" value="ECO:0007669"/>
    <property type="project" value="UniProtKB-SubCell"/>
</dbReference>
<dbReference type="Proteomes" id="UP001652642">
    <property type="component" value="Chromosome 5"/>
</dbReference>
<reference evidence="9" key="1">
    <citation type="submission" date="2025-08" db="UniProtKB">
        <authorList>
            <consortium name="RefSeq"/>
        </authorList>
    </citation>
    <scope>IDENTIFICATION</scope>
</reference>
<dbReference type="CDD" id="cd23588">
    <property type="entry name" value="TFP_LU_ECD_PLIG"/>
    <property type="match status" value="1"/>
</dbReference>